<accession>A0A2R6X016</accession>
<name>A0A2R6X016_MARPO</name>
<sequence>MVVLMETPTLQAHSPLSRIQCRLFPEIETGSLWLKALTGDAATVQEASTKAPPSSPVSEDETTIRSKRTTGSDNSTRGKDAAIAASLVGSRNTKGKVTVREMVEWISAYHEPLKLPQSRDSEVQSNEPSHSAPRGRIEHQMEESSQVYPRLKANIGADKTKDPSQPSVEKTGIQQQKKTLRAVSPQELQRIEDYQFLALAKRDLKQLEAEIELCCQETAGLHGMVRQEMERIIESALRTIKHGGSMDVNQAVEYNDNLLQMQRKFEDLSTRLQKSKADLASVKRIVSDCARIRCKCWWCRGYNSFRKLIPINLRGTRRLSPSRPVASPS</sequence>
<keyword evidence="4" id="KW-1185">Reference proteome</keyword>
<feature type="region of interest" description="Disordered" evidence="2">
    <location>
        <begin position="44"/>
        <end position="78"/>
    </location>
</feature>
<dbReference type="Proteomes" id="UP000244005">
    <property type="component" value="Unassembled WGS sequence"/>
</dbReference>
<evidence type="ECO:0000313" key="3">
    <source>
        <dbReference type="EMBL" id="PTQ39432.1"/>
    </source>
</evidence>
<evidence type="ECO:0000256" key="2">
    <source>
        <dbReference type="SAM" id="MobiDB-lite"/>
    </source>
</evidence>
<evidence type="ECO:0000256" key="1">
    <source>
        <dbReference type="SAM" id="Coils"/>
    </source>
</evidence>
<gene>
    <name evidence="3" type="ORF">MARPO_0045s0090</name>
</gene>
<feature type="compositionally biased region" description="Polar residues" evidence="2">
    <location>
        <begin position="163"/>
        <end position="177"/>
    </location>
</feature>
<proteinExistence type="predicted"/>
<evidence type="ECO:0000313" key="4">
    <source>
        <dbReference type="Proteomes" id="UP000244005"/>
    </source>
</evidence>
<dbReference type="OrthoDB" id="10331851at2759"/>
<protein>
    <submittedName>
        <fullName evidence="3">Uncharacterized protein</fullName>
    </submittedName>
</protein>
<dbReference type="Gramene" id="Mp6g19730.1">
    <property type="protein sequence ID" value="Mp6g19730.1.cds1"/>
    <property type="gene ID" value="Mp6g19730"/>
</dbReference>
<keyword evidence="1" id="KW-0175">Coiled coil</keyword>
<feature type="coiled-coil region" evidence="1">
    <location>
        <begin position="251"/>
        <end position="278"/>
    </location>
</feature>
<reference evidence="4" key="1">
    <citation type="journal article" date="2017" name="Cell">
        <title>Insights into land plant evolution garnered from the Marchantia polymorpha genome.</title>
        <authorList>
            <person name="Bowman J.L."/>
            <person name="Kohchi T."/>
            <person name="Yamato K.T."/>
            <person name="Jenkins J."/>
            <person name="Shu S."/>
            <person name="Ishizaki K."/>
            <person name="Yamaoka S."/>
            <person name="Nishihama R."/>
            <person name="Nakamura Y."/>
            <person name="Berger F."/>
            <person name="Adam C."/>
            <person name="Aki S.S."/>
            <person name="Althoff F."/>
            <person name="Araki T."/>
            <person name="Arteaga-Vazquez M.A."/>
            <person name="Balasubrmanian S."/>
            <person name="Barry K."/>
            <person name="Bauer D."/>
            <person name="Boehm C.R."/>
            <person name="Briginshaw L."/>
            <person name="Caballero-Perez J."/>
            <person name="Catarino B."/>
            <person name="Chen F."/>
            <person name="Chiyoda S."/>
            <person name="Chovatia M."/>
            <person name="Davies K.M."/>
            <person name="Delmans M."/>
            <person name="Demura T."/>
            <person name="Dierschke T."/>
            <person name="Dolan L."/>
            <person name="Dorantes-Acosta A.E."/>
            <person name="Eklund D.M."/>
            <person name="Florent S.N."/>
            <person name="Flores-Sandoval E."/>
            <person name="Fujiyama A."/>
            <person name="Fukuzawa H."/>
            <person name="Galik B."/>
            <person name="Grimanelli D."/>
            <person name="Grimwood J."/>
            <person name="Grossniklaus U."/>
            <person name="Hamada T."/>
            <person name="Haseloff J."/>
            <person name="Hetherington A.J."/>
            <person name="Higo A."/>
            <person name="Hirakawa Y."/>
            <person name="Hundley H.N."/>
            <person name="Ikeda Y."/>
            <person name="Inoue K."/>
            <person name="Inoue S.I."/>
            <person name="Ishida S."/>
            <person name="Jia Q."/>
            <person name="Kakita M."/>
            <person name="Kanazawa T."/>
            <person name="Kawai Y."/>
            <person name="Kawashima T."/>
            <person name="Kennedy M."/>
            <person name="Kinose K."/>
            <person name="Kinoshita T."/>
            <person name="Kohara Y."/>
            <person name="Koide E."/>
            <person name="Komatsu K."/>
            <person name="Kopischke S."/>
            <person name="Kubo M."/>
            <person name="Kyozuka J."/>
            <person name="Lagercrantz U."/>
            <person name="Lin S.S."/>
            <person name="Lindquist E."/>
            <person name="Lipzen A.M."/>
            <person name="Lu C.W."/>
            <person name="De Luna E."/>
            <person name="Martienssen R.A."/>
            <person name="Minamino N."/>
            <person name="Mizutani M."/>
            <person name="Mizutani M."/>
            <person name="Mochizuki N."/>
            <person name="Monte I."/>
            <person name="Mosher R."/>
            <person name="Nagasaki H."/>
            <person name="Nakagami H."/>
            <person name="Naramoto S."/>
            <person name="Nishitani K."/>
            <person name="Ohtani M."/>
            <person name="Okamoto T."/>
            <person name="Okumura M."/>
            <person name="Phillips J."/>
            <person name="Pollak B."/>
            <person name="Reinders A."/>
            <person name="Rovekamp M."/>
            <person name="Sano R."/>
            <person name="Sawa S."/>
            <person name="Schmid M.W."/>
            <person name="Shirakawa M."/>
            <person name="Solano R."/>
            <person name="Spunde A."/>
            <person name="Suetsugu N."/>
            <person name="Sugano S."/>
            <person name="Sugiyama A."/>
            <person name="Sun R."/>
            <person name="Suzuki Y."/>
            <person name="Takenaka M."/>
            <person name="Takezawa D."/>
            <person name="Tomogane H."/>
            <person name="Tsuzuki M."/>
            <person name="Ueda T."/>
            <person name="Umeda M."/>
            <person name="Ward J.M."/>
            <person name="Watanabe Y."/>
            <person name="Yazaki K."/>
            <person name="Yokoyama R."/>
            <person name="Yoshitake Y."/>
            <person name="Yotsui I."/>
            <person name="Zachgo S."/>
            <person name="Schmutz J."/>
        </authorList>
    </citation>
    <scope>NUCLEOTIDE SEQUENCE [LARGE SCALE GENOMIC DNA]</scope>
    <source>
        <strain evidence="4">Tak-1</strain>
    </source>
</reference>
<dbReference type="AlphaFoldDB" id="A0A2R6X016"/>
<feature type="region of interest" description="Disordered" evidence="2">
    <location>
        <begin position="116"/>
        <end position="181"/>
    </location>
</feature>
<dbReference type="EMBL" id="KZ772717">
    <property type="protein sequence ID" value="PTQ39432.1"/>
    <property type="molecule type" value="Genomic_DNA"/>
</dbReference>
<organism evidence="3 4">
    <name type="scientific">Marchantia polymorpha</name>
    <name type="common">Common liverwort</name>
    <name type="synonym">Marchantia aquatica</name>
    <dbReference type="NCBI Taxonomy" id="3197"/>
    <lineage>
        <taxon>Eukaryota</taxon>
        <taxon>Viridiplantae</taxon>
        <taxon>Streptophyta</taxon>
        <taxon>Embryophyta</taxon>
        <taxon>Marchantiophyta</taxon>
        <taxon>Marchantiopsida</taxon>
        <taxon>Marchantiidae</taxon>
        <taxon>Marchantiales</taxon>
        <taxon>Marchantiaceae</taxon>
        <taxon>Marchantia</taxon>
    </lineage>
</organism>